<feature type="domain" description="Peptidase C1A papain C-terminal" evidence="4">
    <location>
        <begin position="120"/>
        <end position="338"/>
    </location>
</feature>
<reference evidence="6 7" key="1">
    <citation type="submission" date="2020-04" db="EMBL/GenBank/DDBJ databases">
        <title>Perkinsus chesapeaki whole genome sequence.</title>
        <authorList>
            <person name="Bogema D.R."/>
        </authorList>
    </citation>
    <scope>NUCLEOTIDE SEQUENCE [LARGE SCALE GENOMIC DNA]</scope>
    <source>
        <strain evidence="6">ATCC PRA-425</strain>
    </source>
</reference>
<evidence type="ECO:0008006" key="8">
    <source>
        <dbReference type="Google" id="ProtNLM"/>
    </source>
</evidence>
<accession>A0A7J6L5P6</accession>
<sequence length="361" mass="39765">MSFPLHLVLVSTFLSPLVDTLSAPLVDEAFNSFMEKYEKKYSSDDELKLRRGVFTQTLFDIARINEEGGSFNFTADVNEFADMSSEEFTDRMLCGPSASNNAFNVEEELVLSSDTPVEQLPESVDWETAGAMAPTRDQGKCGCCYAIQAATMAESRFKLKTGMDRVVPLSVQQLVDCSSIDTGNKGCKGGRVENCGFYIHTSGLVKEKVYPYVAKDGECKQDVVDLPVNQCIKKGDIEGWFAIPPMDELAMRTAVAGGPISVRIHASTSRFRNYRFGIITSSECSEGNMNHAISIVGYGKSPEGVEYWKILNSWGPTWGENGYGYIQRNDPKNPAGPCGIMREPDLYPSFRDGLTPGTCLE</sequence>
<feature type="signal peptide" evidence="3">
    <location>
        <begin position="1"/>
        <end position="20"/>
    </location>
</feature>
<feature type="domain" description="Cathepsin propeptide inhibitor" evidence="5">
    <location>
        <begin position="30"/>
        <end position="88"/>
    </location>
</feature>
<dbReference type="Pfam" id="PF08246">
    <property type="entry name" value="Inhibitor_I29"/>
    <property type="match status" value="1"/>
</dbReference>
<dbReference type="SMART" id="SM00848">
    <property type="entry name" value="Inhibitor_I29"/>
    <property type="match status" value="1"/>
</dbReference>
<dbReference type="AlphaFoldDB" id="A0A7J6L5P6"/>
<evidence type="ECO:0000259" key="4">
    <source>
        <dbReference type="SMART" id="SM00645"/>
    </source>
</evidence>
<gene>
    <name evidence="6" type="ORF">FOL47_009928</name>
</gene>
<dbReference type="OrthoDB" id="437655at2759"/>
<protein>
    <recommendedName>
        <fullName evidence="8">Cathepsin L</fullName>
    </recommendedName>
</protein>
<dbReference type="PANTHER" id="PTHR12411">
    <property type="entry name" value="CYSTEINE PROTEASE FAMILY C1-RELATED"/>
    <property type="match status" value="1"/>
</dbReference>
<organism evidence="6 7">
    <name type="scientific">Perkinsus chesapeaki</name>
    <name type="common">Clam parasite</name>
    <name type="synonym">Perkinsus andrewsi</name>
    <dbReference type="NCBI Taxonomy" id="330153"/>
    <lineage>
        <taxon>Eukaryota</taxon>
        <taxon>Sar</taxon>
        <taxon>Alveolata</taxon>
        <taxon>Perkinsozoa</taxon>
        <taxon>Perkinsea</taxon>
        <taxon>Perkinsida</taxon>
        <taxon>Perkinsidae</taxon>
        <taxon>Perkinsus</taxon>
    </lineage>
</organism>
<proteinExistence type="inferred from homology"/>
<dbReference type="Gene3D" id="3.90.70.10">
    <property type="entry name" value="Cysteine proteinases"/>
    <property type="match status" value="1"/>
</dbReference>
<dbReference type="Pfam" id="PF00112">
    <property type="entry name" value="Peptidase_C1"/>
    <property type="match status" value="1"/>
</dbReference>
<dbReference type="GO" id="GO:0006508">
    <property type="term" value="P:proteolysis"/>
    <property type="evidence" value="ECO:0007669"/>
    <property type="project" value="InterPro"/>
</dbReference>
<dbReference type="InterPro" id="IPR013128">
    <property type="entry name" value="Peptidase_C1A"/>
</dbReference>
<evidence type="ECO:0000313" key="6">
    <source>
        <dbReference type="EMBL" id="KAF4654511.1"/>
    </source>
</evidence>
<dbReference type="InterPro" id="IPR039417">
    <property type="entry name" value="Peptidase_C1A_papain-like"/>
</dbReference>
<dbReference type="InterPro" id="IPR000668">
    <property type="entry name" value="Peptidase_C1A_C"/>
</dbReference>
<keyword evidence="3" id="KW-0732">Signal</keyword>
<dbReference type="Proteomes" id="UP000591131">
    <property type="component" value="Unassembled WGS sequence"/>
</dbReference>
<evidence type="ECO:0000256" key="2">
    <source>
        <dbReference type="ARBA" id="ARBA00023145"/>
    </source>
</evidence>
<dbReference type="SMART" id="SM00645">
    <property type="entry name" value="Pept_C1"/>
    <property type="match status" value="1"/>
</dbReference>
<dbReference type="InterPro" id="IPR013201">
    <property type="entry name" value="Prot_inhib_I29"/>
</dbReference>
<comment type="similarity">
    <text evidence="1">Belongs to the peptidase C1 family.</text>
</comment>
<evidence type="ECO:0000313" key="7">
    <source>
        <dbReference type="Proteomes" id="UP000591131"/>
    </source>
</evidence>
<name>A0A7J6L5P6_PERCH</name>
<dbReference type="CDD" id="cd02248">
    <property type="entry name" value="Peptidase_C1A"/>
    <property type="match status" value="1"/>
</dbReference>
<dbReference type="EMBL" id="JAAPAO010000727">
    <property type="protein sequence ID" value="KAF4654511.1"/>
    <property type="molecule type" value="Genomic_DNA"/>
</dbReference>
<evidence type="ECO:0000256" key="3">
    <source>
        <dbReference type="SAM" id="SignalP"/>
    </source>
</evidence>
<evidence type="ECO:0000256" key="1">
    <source>
        <dbReference type="ARBA" id="ARBA00008455"/>
    </source>
</evidence>
<keyword evidence="7" id="KW-1185">Reference proteome</keyword>
<keyword evidence="2" id="KW-0865">Zymogen</keyword>
<comment type="caution">
    <text evidence="6">The sequence shown here is derived from an EMBL/GenBank/DDBJ whole genome shotgun (WGS) entry which is preliminary data.</text>
</comment>
<feature type="chain" id="PRO_5029859322" description="Cathepsin L" evidence="3">
    <location>
        <begin position="21"/>
        <end position="361"/>
    </location>
</feature>
<evidence type="ECO:0000259" key="5">
    <source>
        <dbReference type="SMART" id="SM00848"/>
    </source>
</evidence>
<dbReference type="SUPFAM" id="SSF54001">
    <property type="entry name" value="Cysteine proteinases"/>
    <property type="match status" value="1"/>
</dbReference>
<dbReference type="InterPro" id="IPR038765">
    <property type="entry name" value="Papain-like_cys_pep_sf"/>
</dbReference>
<dbReference type="GO" id="GO:0008234">
    <property type="term" value="F:cysteine-type peptidase activity"/>
    <property type="evidence" value="ECO:0007669"/>
    <property type="project" value="InterPro"/>
</dbReference>